<sequence>MAWSTSSSPPSPPPPFVSKTRPEKYDVFLSFRGEDTRNSFTSHLHAALTRLKVRTYIDNELERGDDISPALVKAIEEAKVSVIVFSENYASSKWCLDEAMKITECKRTLGQVIVPVFYHLDPSRVRHQTGSYAVAFAKHEQRFKNDMEKILRWKLALVEAANVSGWDCMNRMESELVEEIALDVLQKLDAINSGGLESRIATYKQMAQVKLEKSLRTGSLTDMEDLAATLQTLAELKTEKAIRTDAASDWEELDTTYNRILTLKQEKFIRTMNLKDLQEITCLNQRLRHIQLERQNRMSGFYRGI</sequence>
<dbReference type="Proteomes" id="UP000828941">
    <property type="component" value="Chromosome 8"/>
</dbReference>
<evidence type="ECO:0000313" key="2">
    <source>
        <dbReference type="Proteomes" id="UP000828941"/>
    </source>
</evidence>
<keyword evidence="2" id="KW-1185">Reference proteome</keyword>
<evidence type="ECO:0000313" key="1">
    <source>
        <dbReference type="EMBL" id="KAI4328360.1"/>
    </source>
</evidence>
<reference evidence="1 2" key="1">
    <citation type="journal article" date="2022" name="DNA Res.">
        <title>Chromosomal-level genome assembly of the orchid tree Bauhinia variegata (Leguminosae; Cercidoideae) supports the allotetraploid origin hypothesis of Bauhinia.</title>
        <authorList>
            <person name="Zhong Y."/>
            <person name="Chen Y."/>
            <person name="Zheng D."/>
            <person name="Pang J."/>
            <person name="Liu Y."/>
            <person name="Luo S."/>
            <person name="Meng S."/>
            <person name="Qian L."/>
            <person name="Wei D."/>
            <person name="Dai S."/>
            <person name="Zhou R."/>
        </authorList>
    </citation>
    <scope>NUCLEOTIDE SEQUENCE [LARGE SCALE GENOMIC DNA]</scope>
    <source>
        <strain evidence="1">BV-YZ2020</strain>
    </source>
</reference>
<accession>A0ACB9MW68</accession>
<dbReference type="EMBL" id="CM039433">
    <property type="protein sequence ID" value="KAI4328360.1"/>
    <property type="molecule type" value="Genomic_DNA"/>
</dbReference>
<proteinExistence type="predicted"/>
<organism evidence="1 2">
    <name type="scientific">Bauhinia variegata</name>
    <name type="common">Purple orchid tree</name>
    <name type="synonym">Phanera variegata</name>
    <dbReference type="NCBI Taxonomy" id="167791"/>
    <lineage>
        <taxon>Eukaryota</taxon>
        <taxon>Viridiplantae</taxon>
        <taxon>Streptophyta</taxon>
        <taxon>Embryophyta</taxon>
        <taxon>Tracheophyta</taxon>
        <taxon>Spermatophyta</taxon>
        <taxon>Magnoliopsida</taxon>
        <taxon>eudicotyledons</taxon>
        <taxon>Gunneridae</taxon>
        <taxon>Pentapetalae</taxon>
        <taxon>rosids</taxon>
        <taxon>fabids</taxon>
        <taxon>Fabales</taxon>
        <taxon>Fabaceae</taxon>
        <taxon>Cercidoideae</taxon>
        <taxon>Cercideae</taxon>
        <taxon>Bauhiniinae</taxon>
        <taxon>Bauhinia</taxon>
    </lineage>
</organism>
<gene>
    <name evidence="1" type="ORF">L6164_020718</name>
</gene>
<comment type="caution">
    <text evidence="1">The sequence shown here is derived from an EMBL/GenBank/DDBJ whole genome shotgun (WGS) entry which is preliminary data.</text>
</comment>
<protein>
    <submittedName>
        <fullName evidence="1">Uncharacterized protein</fullName>
    </submittedName>
</protein>
<name>A0ACB9MW68_BAUVA</name>